<dbReference type="Proteomes" id="UP000315724">
    <property type="component" value="Chromosome"/>
</dbReference>
<evidence type="ECO:0008006" key="3">
    <source>
        <dbReference type="Google" id="ProtNLM"/>
    </source>
</evidence>
<reference evidence="1 2" key="1">
    <citation type="submission" date="2019-02" db="EMBL/GenBank/DDBJ databases">
        <title>Deep-cultivation of Planctomycetes and their phenomic and genomic characterization uncovers novel biology.</title>
        <authorList>
            <person name="Wiegand S."/>
            <person name="Jogler M."/>
            <person name="Boedeker C."/>
            <person name="Pinto D."/>
            <person name="Vollmers J."/>
            <person name="Rivas-Marin E."/>
            <person name="Kohn T."/>
            <person name="Peeters S.H."/>
            <person name="Heuer A."/>
            <person name="Rast P."/>
            <person name="Oberbeckmann S."/>
            <person name="Bunk B."/>
            <person name="Jeske O."/>
            <person name="Meyerdierks A."/>
            <person name="Storesund J.E."/>
            <person name="Kallscheuer N."/>
            <person name="Luecker S."/>
            <person name="Lage O.M."/>
            <person name="Pohl T."/>
            <person name="Merkel B.J."/>
            <person name="Hornburger P."/>
            <person name="Mueller R.-W."/>
            <person name="Bruemmer F."/>
            <person name="Labrenz M."/>
            <person name="Spormann A.M."/>
            <person name="Op den Camp H."/>
            <person name="Overmann J."/>
            <person name="Amann R."/>
            <person name="Jetten M.S.M."/>
            <person name="Mascher T."/>
            <person name="Medema M.H."/>
            <person name="Devos D.P."/>
            <person name="Kaster A.-K."/>
            <person name="Ovreas L."/>
            <person name="Rohde M."/>
            <person name="Galperin M.Y."/>
            <person name="Jogler C."/>
        </authorList>
    </citation>
    <scope>NUCLEOTIDE SEQUENCE [LARGE SCALE GENOMIC DNA]</scope>
    <source>
        <strain evidence="1 2">Mal48</strain>
    </source>
</reference>
<protein>
    <recommendedName>
        <fullName evidence="3">DUF1501 domain-containing protein</fullName>
    </recommendedName>
</protein>
<sequence length="477" mass="52304">MPHLNPLEKSHSRRKFLGTSALGVMGFGATNISRAVDKSSTGRPKKSVIYVFLSGGLGQQDSFDMKPTAPDNIRGEFLPISTATPGLQICEHLPMLAQRSERWSLVRSLSHTYNEHSQGHMVMLSGQSKLPTGFDPSRPKPTDHPSMAAIIGALLPDSGSLPPAIVLPERLIHRTGRVVPGQFAGVMGAHREPHFLAASRFNALTYGAWPEFGFHHQRGGELDKSLKFQTPILAPPKGIDATRSDRRLQLLEQIGGVRPLLDQLHETDALERYQSRAITMLSDPKMRELFNVTDAPAEDLDRYGRNTFGWSLMLANRLTREGVGYVQVNLGNNETWDTHGNMYPNLKNYLLPPFDASLSALLDDLHNEGRLDDTLVIVAGEFGRTPKISLLPSAYALPGRDHWGAVQTMLIAGGGVSGGQVLGSTDKHGGYPTSDKQTPDNFAATIYKTLGFSRNAHWYDLSNRPIPLFNGEPIPLG</sequence>
<evidence type="ECO:0000313" key="2">
    <source>
        <dbReference type="Proteomes" id="UP000315724"/>
    </source>
</evidence>
<dbReference type="RefSeq" id="WP_145198664.1">
    <property type="nucleotide sequence ID" value="NZ_CP036267.1"/>
</dbReference>
<dbReference type="InterPro" id="IPR017850">
    <property type="entry name" value="Alkaline_phosphatase_core_sf"/>
</dbReference>
<proteinExistence type="predicted"/>
<dbReference type="AlphaFoldDB" id="A0A517QMW3"/>
<dbReference type="InterPro" id="IPR010869">
    <property type="entry name" value="DUF1501"/>
</dbReference>
<dbReference type="SUPFAM" id="SSF53649">
    <property type="entry name" value="Alkaline phosphatase-like"/>
    <property type="match status" value="1"/>
</dbReference>
<name>A0A517QMW3_9PLAN</name>
<dbReference type="EMBL" id="CP036267">
    <property type="protein sequence ID" value="QDT32989.1"/>
    <property type="molecule type" value="Genomic_DNA"/>
</dbReference>
<dbReference type="PANTHER" id="PTHR43737:SF1">
    <property type="entry name" value="DUF1501 DOMAIN-CONTAINING PROTEIN"/>
    <property type="match status" value="1"/>
</dbReference>
<dbReference type="OrthoDB" id="127333at2"/>
<evidence type="ECO:0000313" key="1">
    <source>
        <dbReference type="EMBL" id="QDT32989.1"/>
    </source>
</evidence>
<gene>
    <name evidence="1" type="ORF">Mal48_22400</name>
</gene>
<keyword evidence="2" id="KW-1185">Reference proteome</keyword>
<accession>A0A517QMW3</accession>
<dbReference type="KEGG" id="tpol:Mal48_22400"/>
<dbReference type="PANTHER" id="PTHR43737">
    <property type="entry name" value="BLL7424 PROTEIN"/>
    <property type="match status" value="1"/>
</dbReference>
<dbReference type="Pfam" id="PF07394">
    <property type="entry name" value="DUF1501"/>
    <property type="match status" value="1"/>
</dbReference>
<organism evidence="1 2">
    <name type="scientific">Thalassoglobus polymorphus</name>
    <dbReference type="NCBI Taxonomy" id="2527994"/>
    <lineage>
        <taxon>Bacteria</taxon>
        <taxon>Pseudomonadati</taxon>
        <taxon>Planctomycetota</taxon>
        <taxon>Planctomycetia</taxon>
        <taxon>Planctomycetales</taxon>
        <taxon>Planctomycetaceae</taxon>
        <taxon>Thalassoglobus</taxon>
    </lineage>
</organism>